<dbReference type="AlphaFoldDB" id="A0A6C0JPZ6"/>
<name>A0A6C0JPZ6_9ZZZZ</name>
<proteinExistence type="predicted"/>
<dbReference type="EMBL" id="MN740430">
    <property type="protein sequence ID" value="QHU05958.1"/>
    <property type="molecule type" value="Genomic_DNA"/>
</dbReference>
<accession>A0A6C0JPZ6</accession>
<organism evidence="1">
    <name type="scientific">viral metagenome</name>
    <dbReference type="NCBI Taxonomy" id="1070528"/>
    <lineage>
        <taxon>unclassified sequences</taxon>
        <taxon>metagenomes</taxon>
        <taxon>organismal metagenomes</taxon>
    </lineage>
</organism>
<sequence length="347" mass="41313">MELSQNQSMQLMKRFPEFELSYETISHKKVSPLYNICMAIPTGKKCFAWFTFHLDNDVCYLLDLNREKKVTKINIIPTNFDRSLSLETIVYGTFINEETTGNQWFIIEDIIFYKGIIMKKSNFCEKMAFLAELMSNIKQEFDTEKHVVFVLPLIWTVKLNDNLLEYPTCIPSEINETIHYQVHHIQYRSCNEIMPYLNVNINKKINTGEQKKPSILYEQLKFRADFTKSQYKYPTVFHIVADIQFDIYHLFAFGKNNQLVYYNIAYIPNYKTSVFMNGLFRNIRENKNLDYIEESDDEDDFQNINIDKYVNVDKILLIECIFNNKFKKWTPVRLVDNRTKIVHVSKL</sequence>
<evidence type="ECO:0000313" key="1">
    <source>
        <dbReference type="EMBL" id="QHU05958.1"/>
    </source>
</evidence>
<evidence type="ECO:0008006" key="2">
    <source>
        <dbReference type="Google" id="ProtNLM"/>
    </source>
</evidence>
<reference evidence="1" key="1">
    <citation type="journal article" date="2020" name="Nature">
        <title>Giant virus diversity and host interactions through global metagenomics.</title>
        <authorList>
            <person name="Schulz F."/>
            <person name="Roux S."/>
            <person name="Paez-Espino D."/>
            <person name="Jungbluth S."/>
            <person name="Walsh D.A."/>
            <person name="Denef V.J."/>
            <person name="McMahon K.D."/>
            <person name="Konstantinidis K.T."/>
            <person name="Eloe-Fadrosh E.A."/>
            <person name="Kyrpides N.C."/>
            <person name="Woyke T."/>
        </authorList>
    </citation>
    <scope>NUCLEOTIDE SEQUENCE</scope>
    <source>
        <strain evidence="1">GVMAG-M-3300027747-57</strain>
    </source>
</reference>
<protein>
    <recommendedName>
        <fullName evidence="2">mRNA capping enzyme adenylation domain-containing protein</fullName>
    </recommendedName>
</protein>
<dbReference type="Gene3D" id="3.30.470.30">
    <property type="entry name" value="DNA ligase/mRNA capping enzyme"/>
    <property type="match status" value="1"/>
</dbReference>